<accession>A0A1I0R4C6</accession>
<dbReference type="Proteomes" id="UP000199310">
    <property type="component" value="Unassembled WGS sequence"/>
</dbReference>
<gene>
    <name evidence="1" type="ORF">SAMN04488122_2234</name>
</gene>
<name>A0A1I0R4C6_9BACT</name>
<sequence length="205" mass="23457">MPPVMIPVLPCSDFDETLLFWKALDFKNTYRQEKPYPYAVMVKNDWQLHFRQEKRLDIHNNYCINLLIVSDVAAVHQQFTQAMKAYLGKVPATGLPRITRFKTGQTRFTLTDISGNGIIVIQSGEADQKNYEAYDNANLTPLQKAIALARRLREYKEDDKAAIKTLVTALKKAGKEERENINIAVEMLIDMDAANEKQYRTLTAS</sequence>
<dbReference type="RefSeq" id="WP_143059128.1">
    <property type="nucleotide sequence ID" value="NZ_FOJG01000001.1"/>
</dbReference>
<organism evidence="1 2">
    <name type="scientific">Chitinophaga arvensicola</name>
    <dbReference type="NCBI Taxonomy" id="29529"/>
    <lineage>
        <taxon>Bacteria</taxon>
        <taxon>Pseudomonadati</taxon>
        <taxon>Bacteroidota</taxon>
        <taxon>Chitinophagia</taxon>
        <taxon>Chitinophagales</taxon>
        <taxon>Chitinophagaceae</taxon>
        <taxon>Chitinophaga</taxon>
    </lineage>
</organism>
<dbReference type="EMBL" id="FOJG01000001">
    <property type="protein sequence ID" value="SEW35391.1"/>
    <property type="molecule type" value="Genomic_DNA"/>
</dbReference>
<proteinExistence type="predicted"/>
<dbReference type="SUPFAM" id="SSF54593">
    <property type="entry name" value="Glyoxalase/Bleomycin resistance protein/Dihydroxybiphenyl dioxygenase"/>
    <property type="match status" value="1"/>
</dbReference>
<dbReference type="InterPro" id="IPR029068">
    <property type="entry name" value="Glyas_Bleomycin-R_OHBP_Dase"/>
</dbReference>
<evidence type="ECO:0000313" key="1">
    <source>
        <dbReference type="EMBL" id="SEW35391.1"/>
    </source>
</evidence>
<evidence type="ECO:0000313" key="2">
    <source>
        <dbReference type="Proteomes" id="UP000199310"/>
    </source>
</evidence>
<keyword evidence="2" id="KW-1185">Reference proteome</keyword>
<dbReference type="STRING" id="29529.SAMN04488122_2234"/>
<dbReference type="Gene3D" id="3.10.180.10">
    <property type="entry name" value="2,3-Dihydroxybiphenyl 1,2-Dioxygenase, domain 1"/>
    <property type="match status" value="1"/>
</dbReference>
<dbReference type="OrthoDB" id="6624781at2"/>
<protein>
    <recommendedName>
        <fullName evidence="3">Glyoxalase-like domain-containing protein</fullName>
    </recommendedName>
</protein>
<dbReference type="AlphaFoldDB" id="A0A1I0R4C6"/>
<reference evidence="2" key="1">
    <citation type="submission" date="2016-10" db="EMBL/GenBank/DDBJ databases">
        <authorList>
            <person name="Varghese N."/>
            <person name="Submissions S."/>
        </authorList>
    </citation>
    <scope>NUCLEOTIDE SEQUENCE [LARGE SCALE GENOMIC DNA]</scope>
    <source>
        <strain evidence="2">DSM 3695</strain>
    </source>
</reference>
<evidence type="ECO:0008006" key="3">
    <source>
        <dbReference type="Google" id="ProtNLM"/>
    </source>
</evidence>